<accession>A0A622D2F0</accession>
<protein>
    <submittedName>
        <fullName evidence="1">Phage head closure protein</fullName>
    </submittedName>
</protein>
<dbReference type="EMBL" id="AALERK010000005">
    <property type="protein sequence ID" value="ECY8988037.1"/>
    <property type="molecule type" value="Genomic_DNA"/>
</dbReference>
<dbReference type="Gene3D" id="2.40.10.270">
    <property type="entry name" value="Bacteriophage SPP1 head-tail adaptor protein"/>
    <property type="match status" value="1"/>
</dbReference>
<dbReference type="InterPro" id="IPR008767">
    <property type="entry name" value="Phage_SPP1_head-tail_adaptor"/>
</dbReference>
<name>A0A622D2F0_SALER</name>
<dbReference type="NCBIfam" id="TIGR01563">
    <property type="entry name" value="gp16_SPP1"/>
    <property type="match status" value="1"/>
</dbReference>
<sequence>MKRRSTNTSALYTMPDPGELDQRVVLRERVDVPADDFGTEPEYPVLFKAWAKVLQTSATTYQETAQTDNAITHYITIRWRRGITTDFEVAKGDEVYRVKRVRDLNSKRRFLLLECTELGLFTENTGGNSSGGTLFTR</sequence>
<dbReference type="Pfam" id="PF05521">
    <property type="entry name" value="Phage_HCP"/>
    <property type="match status" value="1"/>
</dbReference>
<dbReference type="InterPro" id="IPR038666">
    <property type="entry name" value="SSP1_head-tail_sf"/>
</dbReference>
<organism evidence="1">
    <name type="scientific">Salmonella enterica</name>
    <name type="common">Salmonella choleraesuis</name>
    <dbReference type="NCBI Taxonomy" id="28901"/>
    <lineage>
        <taxon>Bacteria</taxon>
        <taxon>Pseudomonadati</taxon>
        <taxon>Pseudomonadota</taxon>
        <taxon>Gammaproteobacteria</taxon>
        <taxon>Enterobacterales</taxon>
        <taxon>Enterobacteriaceae</taxon>
        <taxon>Salmonella</taxon>
    </lineage>
</organism>
<reference evidence="1" key="1">
    <citation type="submission" date="2019-09" db="EMBL/GenBank/DDBJ databases">
        <authorList>
            <consortium name="NARMS: The National Antimicrobial Resistance Monitoring System"/>
        </authorList>
    </citation>
    <scope>NUCLEOTIDE SEQUENCE</scope>
    <source>
        <strain evidence="1">CVM N19S0421</strain>
    </source>
</reference>
<dbReference type="AlphaFoldDB" id="A0A622D2F0"/>
<evidence type="ECO:0000313" key="1">
    <source>
        <dbReference type="EMBL" id="ECY8988037.1"/>
    </source>
</evidence>
<comment type="caution">
    <text evidence="1">The sequence shown here is derived from an EMBL/GenBank/DDBJ whole genome shotgun (WGS) entry which is preliminary data.</text>
</comment>
<gene>
    <name evidence="1" type="ORF">F7L41_13225</name>
</gene>
<proteinExistence type="predicted"/>